<organism evidence="1 2">
    <name type="scientific">Hypsibius exemplaris</name>
    <name type="common">Freshwater tardigrade</name>
    <dbReference type="NCBI Taxonomy" id="2072580"/>
    <lineage>
        <taxon>Eukaryota</taxon>
        <taxon>Metazoa</taxon>
        <taxon>Ecdysozoa</taxon>
        <taxon>Tardigrada</taxon>
        <taxon>Eutardigrada</taxon>
        <taxon>Parachela</taxon>
        <taxon>Hypsibioidea</taxon>
        <taxon>Hypsibiidae</taxon>
        <taxon>Hypsibius</taxon>
    </lineage>
</organism>
<sequence length="125" mass="13580">MIGYEDLLGVVQQLPSTGKTPTARVAHYFFFCGAGFLRGRRVGVCELTPSTATTFPCRATAGLRKLKRGLFTDCCGEDDPVEPAWVVTTRSTSGTGDARPLAITLCLLLTLISRRQLGVQLKKPY</sequence>
<dbReference type="Proteomes" id="UP000192578">
    <property type="component" value="Unassembled WGS sequence"/>
</dbReference>
<dbReference type="AlphaFoldDB" id="A0A1W0X412"/>
<keyword evidence="2" id="KW-1185">Reference proteome</keyword>
<evidence type="ECO:0000313" key="1">
    <source>
        <dbReference type="EMBL" id="OQV22054.1"/>
    </source>
</evidence>
<accession>A0A1W0X412</accession>
<name>A0A1W0X412_HYPEX</name>
<gene>
    <name evidence="1" type="ORF">BV898_03901</name>
</gene>
<reference evidence="2" key="1">
    <citation type="submission" date="2017-01" db="EMBL/GenBank/DDBJ databases">
        <title>Comparative genomics of anhydrobiosis in the tardigrade Hypsibius dujardini.</title>
        <authorList>
            <person name="Yoshida Y."/>
            <person name="Koutsovoulos G."/>
            <person name="Laetsch D."/>
            <person name="Stevens L."/>
            <person name="Kumar S."/>
            <person name="Horikawa D."/>
            <person name="Ishino K."/>
            <person name="Komine S."/>
            <person name="Tomita M."/>
            <person name="Blaxter M."/>
            <person name="Arakawa K."/>
        </authorList>
    </citation>
    <scope>NUCLEOTIDE SEQUENCE [LARGE SCALE GENOMIC DNA]</scope>
    <source>
        <strain evidence="2">Z151</strain>
    </source>
</reference>
<dbReference type="EMBL" id="MTYJ01000019">
    <property type="protein sequence ID" value="OQV22054.1"/>
    <property type="molecule type" value="Genomic_DNA"/>
</dbReference>
<evidence type="ECO:0000313" key="2">
    <source>
        <dbReference type="Proteomes" id="UP000192578"/>
    </source>
</evidence>
<protein>
    <submittedName>
        <fullName evidence="1">Uncharacterized protein</fullName>
    </submittedName>
</protein>
<proteinExistence type="predicted"/>
<comment type="caution">
    <text evidence="1">The sequence shown here is derived from an EMBL/GenBank/DDBJ whole genome shotgun (WGS) entry which is preliminary data.</text>
</comment>